<feature type="repeat" description="WD" evidence="6">
    <location>
        <begin position="333"/>
        <end position="367"/>
    </location>
</feature>
<dbReference type="CDD" id="cd00200">
    <property type="entry name" value="WD40"/>
    <property type="match status" value="1"/>
</dbReference>
<protein>
    <submittedName>
        <fullName evidence="8">Related to GTP-binding protein beta subunit-like protein</fullName>
    </submittedName>
</protein>
<dbReference type="InterPro" id="IPR015943">
    <property type="entry name" value="WD40/YVTN_repeat-like_dom_sf"/>
</dbReference>
<proteinExistence type="inferred from homology"/>
<keyword evidence="5" id="KW-0687">Ribonucleoprotein</keyword>
<name>A0A1E1M781_RHYSE</name>
<dbReference type="HAMAP" id="MF_00340">
    <property type="entry name" value="Ribosomal_bL32"/>
    <property type="match status" value="1"/>
</dbReference>
<evidence type="ECO:0000256" key="7">
    <source>
        <dbReference type="SAM" id="MobiDB-lite"/>
    </source>
</evidence>
<accession>A0A1E1M781</accession>
<feature type="compositionally biased region" description="Basic and acidic residues" evidence="7">
    <location>
        <begin position="178"/>
        <end position="191"/>
    </location>
</feature>
<organism evidence="8 9">
    <name type="scientific">Rhynchosporium secalis</name>
    <name type="common">Barley scald fungus</name>
    <dbReference type="NCBI Taxonomy" id="38038"/>
    <lineage>
        <taxon>Eukaryota</taxon>
        <taxon>Fungi</taxon>
        <taxon>Dikarya</taxon>
        <taxon>Ascomycota</taxon>
        <taxon>Pezizomycotina</taxon>
        <taxon>Leotiomycetes</taxon>
        <taxon>Helotiales</taxon>
        <taxon>Ploettnerulaceae</taxon>
        <taxon>Rhynchosporium</taxon>
    </lineage>
</organism>
<dbReference type="SMART" id="SM00320">
    <property type="entry name" value="WD40"/>
    <property type="match status" value="7"/>
</dbReference>
<dbReference type="InterPro" id="IPR051510">
    <property type="entry name" value="SKI8"/>
</dbReference>
<evidence type="ECO:0000256" key="5">
    <source>
        <dbReference type="ARBA" id="ARBA00023274"/>
    </source>
</evidence>
<evidence type="ECO:0000256" key="6">
    <source>
        <dbReference type="PROSITE-ProRule" id="PRU00221"/>
    </source>
</evidence>
<dbReference type="Gene3D" id="2.130.10.10">
    <property type="entry name" value="YVTN repeat-like/Quinoprotein amine dehydrogenase"/>
    <property type="match status" value="1"/>
</dbReference>
<dbReference type="GO" id="GO:0005634">
    <property type="term" value="C:nucleus"/>
    <property type="evidence" value="ECO:0007669"/>
    <property type="project" value="TreeGrafter"/>
</dbReference>
<evidence type="ECO:0000256" key="3">
    <source>
        <dbReference type="ARBA" id="ARBA00022737"/>
    </source>
</evidence>
<dbReference type="PROSITE" id="PS50294">
    <property type="entry name" value="WD_REPEATS_REGION"/>
    <property type="match status" value="2"/>
</dbReference>
<comment type="similarity">
    <text evidence="1">Belongs to the bacterial ribosomal protein bL32 family.</text>
</comment>
<feature type="repeat" description="WD" evidence="6">
    <location>
        <begin position="461"/>
        <end position="502"/>
    </location>
</feature>
<dbReference type="SUPFAM" id="SSF57829">
    <property type="entry name" value="Zn-binding ribosomal proteins"/>
    <property type="match status" value="1"/>
</dbReference>
<dbReference type="InterPro" id="IPR036322">
    <property type="entry name" value="WD40_repeat_dom_sf"/>
</dbReference>
<dbReference type="NCBIfam" id="TIGR01031">
    <property type="entry name" value="rpmF_bact"/>
    <property type="match status" value="1"/>
</dbReference>
<dbReference type="InterPro" id="IPR001680">
    <property type="entry name" value="WD40_rpt"/>
</dbReference>
<dbReference type="Proteomes" id="UP000177625">
    <property type="component" value="Unassembled WGS sequence"/>
</dbReference>
<dbReference type="EMBL" id="FJVC01000198">
    <property type="protein sequence ID" value="CZT44947.1"/>
    <property type="molecule type" value="Genomic_DNA"/>
</dbReference>
<dbReference type="GO" id="GO:0015934">
    <property type="term" value="C:large ribosomal subunit"/>
    <property type="evidence" value="ECO:0007669"/>
    <property type="project" value="InterPro"/>
</dbReference>
<dbReference type="PROSITE" id="PS50082">
    <property type="entry name" value="WD_REPEATS_2"/>
    <property type="match status" value="2"/>
</dbReference>
<evidence type="ECO:0000256" key="4">
    <source>
        <dbReference type="ARBA" id="ARBA00022980"/>
    </source>
</evidence>
<feature type="region of interest" description="Disordered" evidence="7">
    <location>
        <begin position="159"/>
        <end position="217"/>
    </location>
</feature>
<dbReference type="AlphaFoldDB" id="A0A1E1M781"/>
<reference evidence="9" key="1">
    <citation type="submission" date="2016-03" db="EMBL/GenBank/DDBJ databases">
        <authorList>
            <person name="Guldener U."/>
        </authorList>
    </citation>
    <scope>NUCLEOTIDE SEQUENCE [LARGE SCALE GENOMIC DNA]</scope>
</reference>
<dbReference type="SUPFAM" id="SSF50978">
    <property type="entry name" value="WD40 repeat-like"/>
    <property type="match status" value="1"/>
</dbReference>
<evidence type="ECO:0000256" key="2">
    <source>
        <dbReference type="ARBA" id="ARBA00022574"/>
    </source>
</evidence>
<keyword evidence="9" id="KW-1185">Reference proteome</keyword>
<keyword evidence="2 6" id="KW-0853">WD repeat</keyword>
<evidence type="ECO:0000256" key="1">
    <source>
        <dbReference type="ARBA" id="ARBA00008560"/>
    </source>
</evidence>
<dbReference type="Pfam" id="PF00400">
    <property type="entry name" value="WD40"/>
    <property type="match status" value="2"/>
</dbReference>
<dbReference type="PANTHER" id="PTHR44090">
    <property type="entry name" value="WD REPEAT-CONTAINING PROTEIN 61"/>
    <property type="match status" value="1"/>
</dbReference>
<keyword evidence="4" id="KW-0689">Ribosomal protein</keyword>
<dbReference type="InterPro" id="IPR002677">
    <property type="entry name" value="Ribosomal_bL32"/>
</dbReference>
<evidence type="ECO:0000313" key="9">
    <source>
        <dbReference type="Proteomes" id="UP000177625"/>
    </source>
</evidence>
<gene>
    <name evidence="8" type="ORF">RSE6_05204</name>
</gene>
<dbReference type="GO" id="GO:0003735">
    <property type="term" value="F:structural constituent of ribosome"/>
    <property type="evidence" value="ECO:0007669"/>
    <property type="project" value="InterPro"/>
</dbReference>
<dbReference type="InterPro" id="IPR011332">
    <property type="entry name" value="Ribosomal_zn-bd"/>
</dbReference>
<sequence length="543" mass="58529">MTAIHTTTSSILSSFLPRVSAASISNTSRFTTLYSRQLSLPIIPTLAFAIPSAIHLNVPGLLEGLWESVLRAVPKKKTSHMKKRTRQMAGKGLKDVTALNRCSACGALKRSHLLCPYCVQQVKVMLKETLNPTNNPNVSLPNPDLEAKQAAFAKARMARKEQRAELASTKSQGVRKGQRAELKRNTGMKDEAEPEIPAANQTSQSNTSQPTQWTTASFSKSKLPLQASSQLTPHKAHITDIFSLAVTRTQIISASGASSIKIHSTQSPDIPIVQTLNGAHKLGCHHLVTSLDGSTLASAGFGGEVKLWTCTPSNASTDSPSESTWVEAGTITDSNKAGEIWAISLSADGQFLASTTYDGRINVWDLKIDGRKKIREYETKGSFGLCVDISRDGRFTASGHENGGVYLFNNDTGRMAFSLPGLVKPVRTLSFSPAGTRLAAAGDARVIALYDVSHGEQVANLTGHSAWIFSVDWSDTGEYLLSGSFDGKVKVWSVDQRTCVATHSETEKTLWSVKWLPKTGRSEAFATAGANTSITFYREATGG</sequence>
<keyword evidence="3" id="KW-0677">Repeat</keyword>
<dbReference type="GO" id="GO:0006412">
    <property type="term" value="P:translation"/>
    <property type="evidence" value="ECO:0007669"/>
    <property type="project" value="InterPro"/>
</dbReference>
<dbReference type="PANTHER" id="PTHR44090:SF1">
    <property type="entry name" value="SUPERKILLER COMPLEX PROTEIN 8"/>
    <property type="match status" value="1"/>
</dbReference>
<dbReference type="PROSITE" id="PS00678">
    <property type="entry name" value="WD_REPEATS_1"/>
    <property type="match status" value="1"/>
</dbReference>
<dbReference type="Pfam" id="PF01783">
    <property type="entry name" value="Ribosomal_L32p"/>
    <property type="match status" value="1"/>
</dbReference>
<evidence type="ECO:0000313" key="8">
    <source>
        <dbReference type="EMBL" id="CZT44947.1"/>
    </source>
</evidence>
<feature type="compositionally biased region" description="Low complexity" evidence="7">
    <location>
        <begin position="201"/>
        <end position="215"/>
    </location>
</feature>
<dbReference type="InterPro" id="IPR019775">
    <property type="entry name" value="WD40_repeat_CS"/>
</dbReference>